<dbReference type="PANTHER" id="PTHR33392:SF6">
    <property type="entry name" value="POLYISOPRENYL-TEICHOIC ACID--PEPTIDOGLYCAN TEICHOIC ACID TRANSFERASE TAGU"/>
    <property type="match status" value="1"/>
</dbReference>
<proteinExistence type="inferred from homology"/>
<comment type="caution">
    <text evidence="4">The sequence shown here is derived from an EMBL/GenBank/DDBJ whole genome shotgun (WGS) entry which is preliminary data.</text>
</comment>
<evidence type="ECO:0000256" key="2">
    <source>
        <dbReference type="SAM" id="Phobius"/>
    </source>
</evidence>
<keyword evidence="2" id="KW-1133">Transmembrane helix</keyword>
<keyword evidence="2" id="KW-0812">Transmembrane</keyword>
<protein>
    <recommendedName>
        <fullName evidence="3">Cell envelope-related transcriptional attenuator domain-containing protein</fullName>
    </recommendedName>
</protein>
<accession>A0A3D2X6F7</accession>
<feature type="transmembrane region" description="Helical" evidence="2">
    <location>
        <begin position="167"/>
        <end position="187"/>
    </location>
</feature>
<dbReference type="Gene3D" id="3.40.630.190">
    <property type="entry name" value="LCP protein"/>
    <property type="match status" value="1"/>
</dbReference>
<dbReference type="AlphaFoldDB" id="A0A3D2X6F7"/>
<gene>
    <name evidence="4" type="ORF">DHW61_09880</name>
</gene>
<dbReference type="PANTHER" id="PTHR33392">
    <property type="entry name" value="POLYISOPRENYL-TEICHOIC ACID--PEPTIDOGLYCAN TEICHOIC ACID TRANSFERASE TAGU"/>
    <property type="match status" value="1"/>
</dbReference>
<evidence type="ECO:0000313" key="5">
    <source>
        <dbReference type="Proteomes" id="UP000262969"/>
    </source>
</evidence>
<dbReference type="Proteomes" id="UP000262969">
    <property type="component" value="Unassembled WGS sequence"/>
</dbReference>
<keyword evidence="2" id="KW-0472">Membrane</keyword>
<dbReference type="EMBL" id="DPVV01000324">
    <property type="protein sequence ID" value="HCL02702.1"/>
    <property type="molecule type" value="Genomic_DNA"/>
</dbReference>
<evidence type="ECO:0000256" key="1">
    <source>
        <dbReference type="ARBA" id="ARBA00006068"/>
    </source>
</evidence>
<name>A0A3D2X6F7_9FIRM</name>
<sequence>MKRKTDIPWEEFDPSNDEEFQRNLEKAFFEDEPKEQIELNHNEDIQWIDIEASVKGKEESKHNTYDNIHDFHENAIEFATSNEREYDNFELYEKAVHSIVNQELMDAQEEVKQTDKLSSEEEDIISEISRSLAKQIDPGLAVEEAMELPLEGEKPQESLRRRRLKQIGIPILISLGALLLSVCLLLFTKAGQSLLIHLGANFVAGKVNYDDGSGHKVEIIPEITDVPTDDDIEKNKEDVQLGTNNGTVRHEDYAVNILLLGEEAIFSGNSRGRTDVMMIATLNSKEKSIKLTSLMRDLYVQIPGYQDDKLNAAYTVGGIPMLFNTIELNFDLKLDGYCLVGFDDFEKIIDKLNGIDITLTSSEANWLNTTNYISNPNYRTVTAGLNHMNGNQALGFCRIRDVASGTKELNDFGRTSRHRTVLDTIFQKYKSLNYWDLAMLMNSCLPMVTTDLDAKELETYIQLALDIGLTKLEQLRIPANGAYEDAYISKKSVIIPNLQKNIEVLHTFIFGAE</sequence>
<feature type="domain" description="Cell envelope-related transcriptional attenuator" evidence="3">
    <location>
        <begin position="273"/>
        <end position="430"/>
    </location>
</feature>
<dbReference type="InterPro" id="IPR004474">
    <property type="entry name" value="LytR_CpsA_psr"/>
</dbReference>
<organism evidence="4 5">
    <name type="scientific">Lachnoclostridium phytofermentans</name>
    <dbReference type="NCBI Taxonomy" id="66219"/>
    <lineage>
        <taxon>Bacteria</taxon>
        <taxon>Bacillati</taxon>
        <taxon>Bacillota</taxon>
        <taxon>Clostridia</taxon>
        <taxon>Lachnospirales</taxon>
        <taxon>Lachnospiraceae</taxon>
    </lineage>
</organism>
<dbReference type="NCBIfam" id="TIGR00350">
    <property type="entry name" value="lytR_cpsA_psr"/>
    <property type="match status" value="1"/>
</dbReference>
<dbReference type="Pfam" id="PF03816">
    <property type="entry name" value="LytR_cpsA_psr"/>
    <property type="match status" value="1"/>
</dbReference>
<reference evidence="4 5" key="1">
    <citation type="journal article" date="2018" name="Nat. Biotechnol.">
        <title>A standardized bacterial taxonomy based on genome phylogeny substantially revises the tree of life.</title>
        <authorList>
            <person name="Parks D.H."/>
            <person name="Chuvochina M."/>
            <person name="Waite D.W."/>
            <person name="Rinke C."/>
            <person name="Skarshewski A."/>
            <person name="Chaumeil P.A."/>
            <person name="Hugenholtz P."/>
        </authorList>
    </citation>
    <scope>NUCLEOTIDE SEQUENCE [LARGE SCALE GENOMIC DNA]</scope>
    <source>
        <strain evidence="4">UBA11728</strain>
    </source>
</reference>
<dbReference type="InterPro" id="IPR050922">
    <property type="entry name" value="LytR/CpsA/Psr_CW_biosynth"/>
</dbReference>
<evidence type="ECO:0000313" key="4">
    <source>
        <dbReference type="EMBL" id="HCL02702.1"/>
    </source>
</evidence>
<comment type="similarity">
    <text evidence="1">Belongs to the LytR/CpsA/Psr (LCP) family.</text>
</comment>
<evidence type="ECO:0000259" key="3">
    <source>
        <dbReference type="Pfam" id="PF03816"/>
    </source>
</evidence>